<dbReference type="AlphaFoldDB" id="A0A4Z2FD77"/>
<evidence type="ECO:0000313" key="4">
    <source>
        <dbReference type="Proteomes" id="UP000314294"/>
    </source>
</evidence>
<keyword evidence="4" id="KW-1185">Reference proteome</keyword>
<dbReference type="InterPro" id="IPR031907">
    <property type="entry name" value="MCM3AP_GANP"/>
</dbReference>
<evidence type="ECO:0000256" key="1">
    <source>
        <dbReference type="SAM" id="MobiDB-lite"/>
    </source>
</evidence>
<sequence>MREEAIHQMRVHYYYQRLLDERVWEPLDLPALVTENISNTPARIFWKAVLLLPSDHESVASLADRILSDWLEVKLGGGSEAREEQPDGTLQTLCVTDTLRDDGQRTHRVHVSIKASRGPLTEDGLSRAEECCELQGTEALIVLLPAMPATEQPAPDEQDVPLLSALLQLKQLQQASAWHCPLPLAVLVPGPESGDTQTLEDALMLHTLVQEGLISEYMFFFIPETTSDLQGSKQLSQATRWLLARAPPPFPLTCQTLVQLVEAGLGREFSPRVHAHRQDRVEARLPPQGPAPVVQLYNAVVAHIADEASSRDLGKLSWPPGEFCFRDNRDVVPHLGWNSAEHLDWLREVILNLQLPAWEQPSATDSWSALCSSIFRYAAQIPVSRSGQPVLMSRLENLLDRVRGRRHTRTPKSKVARSHWDDEHTRPAFSRIPWDDVLVICIDHKLKDWQVPGPPVCEDAVTDDGEILVYLPTRSSKGFQPPGEWTQALRQTHRERQRETEGADAAACATPSSLSLRQRLFDSVVEPGEAPAAPLDITHTPTAPELLAHKFLKSLDEEKAESKRFSEQLQRWLDGEALDHLSTPLFVPSSTLLSMPTTLAHAPTAAATRRDRSDRAERPQTTRTPVSTAWRLKELERQILASHEEEMACSLKMSSLLSIVDD</sequence>
<evidence type="ECO:0000259" key="2">
    <source>
        <dbReference type="Pfam" id="PF16769"/>
    </source>
</evidence>
<comment type="caution">
    <text evidence="3">The sequence shown here is derived from an EMBL/GenBank/DDBJ whole genome shotgun (WGS) entry which is preliminary data.</text>
</comment>
<organism evidence="3 4">
    <name type="scientific">Liparis tanakae</name>
    <name type="common">Tanaka's snailfish</name>
    <dbReference type="NCBI Taxonomy" id="230148"/>
    <lineage>
        <taxon>Eukaryota</taxon>
        <taxon>Metazoa</taxon>
        <taxon>Chordata</taxon>
        <taxon>Craniata</taxon>
        <taxon>Vertebrata</taxon>
        <taxon>Euteleostomi</taxon>
        <taxon>Actinopterygii</taxon>
        <taxon>Neopterygii</taxon>
        <taxon>Teleostei</taxon>
        <taxon>Neoteleostei</taxon>
        <taxon>Acanthomorphata</taxon>
        <taxon>Eupercaria</taxon>
        <taxon>Perciformes</taxon>
        <taxon>Cottioidei</taxon>
        <taxon>Cottales</taxon>
        <taxon>Liparidae</taxon>
        <taxon>Liparis</taxon>
    </lineage>
</organism>
<feature type="compositionally biased region" description="Basic and acidic residues" evidence="1">
    <location>
        <begin position="608"/>
        <end position="620"/>
    </location>
</feature>
<dbReference type="EMBL" id="SRLO01001323">
    <property type="protein sequence ID" value="TNN38931.1"/>
    <property type="molecule type" value="Genomic_DNA"/>
</dbReference>
<dbReference type="Pfam" id="PF16769">
    <property type="entry name" value="MCM3AP_GANP"/>
    <property type="match status" value="1"/>
</dbReference>
<name>A0A4Z2FD77_9TELE</name>
<protein>
    <submittedName>
        <fullName evidence="3">Germinal-center associated nuclear protein</fullName>
    </submittedName>
</protein>
<feature type="region of interest" description="Disordered" evidence="1">
    <location>
        <begin position="598"/>
        <end position="627"/>
    </location>
</feature>
<proteinExistence type="predicted"/>
<accession>A0A4Z2FD77</accession>
<dbReference type="OrthoDB" id="21502at2759"/>
<dbReference type="Proteomes" id="UP000314294">
    <property type="component" value="Unassembled WGS sequence"/>
</dbReference>
<evidence type="ECO:0000313" key="3">
    <source>
        <dbReference type="EMBL" id="TNN38931.1"/>
    </source>
</evidence>
<reference evidence="3 4" key="1">
    <citation type="submission" date="2019-03" db="EMBL/GenBank/DDBJ databases">
        <title>First draft genome of Liparis tanakae, snailfish: a comprehensive survey of snailfish specific genes.</title>
        <authorList>
            <person name="Kim W."/>
            <person name="Song I."/>
            <person name="Jeong J.-H."/>
            <person name="Kim D."/>
            <person name="Kim S."/>
            <person name="Ryu S."/>
            <person name="Song J.Y."/>
            <person name="Lee S.K."/>
        </authorList>
    </citation>
    <scope>NUCLEOTIDE SEQUENCE [LARGE SCALE GENOMIC DNA]</scope>
    <source>
        <tissue evidence="3">Muscle</tissue>
    </source>
</reference>
<gene>
    <name evidence="3" type="primary">MCM3AP_1</name>
    <name evidence="3" type="ORF">EYF80_050891</name>
</gene>
<feature type="compositionally biased region" description="Low complexity" evidence="1">
    <location>
        <begin position="598"/>
        <end position="607"/>
    </location>
</feature>
<feature type="domain" description="Germinal-centre associated nuclear protein MCM3AP" evidence="2">
    <location>
        <begin position="1"/>
        <end position="657"/>
    </location>
</feature>